<keyword evidence="7 8" id="KW-0998">Cell outer membrane</keyword>
<evidence type="ECO:0000256" key="8">
    <source>
        <dbReference type="PROSITE-ProRule" id="PRU01360"/>
    </source>
</evidence>
<comment type="subcellular location">
    <subcellularLocation>
        <location evidence="1 8">Cell outer membrane</location>
        <topology evidence="1 8">Multi-pass membrane protein</topology>
    </subcellularLocation>
</comment>
<dbReference type="GO" id="GO:0015344">
    <property type="term" value="F:siderophore uptake transmembrane transporter activity"/>
    <property type="evidence" value="ECO:0007669"/>
    <property type="project" value="TreeGrafter"/>
</dbReference>
<dbReference type="InterPro" id="IPR039426">
    <property type="entry name" value="TonB-dep_rcpt-like"/>
</dbReference>
<evidence type="ECO:0000259" key="10">
    <source>
        <dbReference type="Pfam" id="PF07715"/>
    </source>
</evidence>
<evidence type="ECO:0000256" key="4">
    <source>
        <dbReference type="ARBA" id="ARBA00022692"/>
    </source>
</evidence>
<evidence type="ECO:0000313" key="11">
    <source>
        <dbReference type="EMBL" id="RIH65323.1"/>
    </source>
</evidence>
<evidence type="ECO:0000256" key="5">
    <source>
        <dbReference type="ARBA" id="ARBA00022729"/>
    </source>
</evidence>
<dbReference type="PANTHER" id="PTHR30069:SF29">
    <property type="entry name" value="HEMOGLOBIN AND HEMOGLOBIN-HAPTOGLOBIN-BINDING PROTEIN 1-RELATED"/>
    <property type="match status" value="1"/>
</dbReference>
<feature type="signal peptide" evidence="9">
    <location>
        <begin position="1"/>
        <end position="21"/>
    </location>
</feature>
<keyword evidence="4 8" id="KW-0812">Transmembrane</keyword>
<dbReference type="Gene3D" id="2.170.130.10">
    <property type="entry name" value="TonB-dependent receptor, plug domain"/>
    <property type="match status" value="1"/>
</dbReference>
<dbReference type="InterPro" id="IPR037066">
    <property type="entry name" value="Plug_dom_sf"/>
</dbReference>
<dbReference type="EMBL" id="QWET01000006">
    <property type="protein sequence ID" value="RIH65323.1"/>
    <property type="molecule type" value="Genomic_DNA"/>
</dbReference>
<keyword evidence="3 8" id="KW-1134">Transmembrane beta strand</keyword>
<comment type="similarity">
    <text evidence="8">Belongs to the TonB-dependent receptor family.</text>
</comment>
<evidence type="ECO:0000256" key="2">
    <source>
        <dbReference type="ARBA" id="ARBA00022448"/>
    </source>
</evidence>
<evidence type="ECO:0000256" key="1">
    <source>
        <dbReference type="ARBA" id="ARBA00004571"/>
    </source>
</evidence>
<dbReference type="Pfam" id="PF07715">
    <property type="entry name" value="Plug"/>
    <property type="match status" value="1"/>
</dbReference>
<proteinExistence type="inferred from homology"/>
<dbReference type="SUPFAM" id="SSF56935">
    <property type="entry name" value="Porins"/>
    <property type="match status" value="1"/>
</dbReference>
<sequence length="654" mass="75142">MRGLKTLLVLLLSVVCVFVNGQNFTDTVRIQEVKVLAKKRVEEAGLKITRTDSLQRVSSLTTDLSELISDYSPVFVKSYGRGSAATASFRGTAASHTQVLWNGMNLNSPMRGFADLSLLPVFFTDEIYLLHGGSSLTKGSGALGGSIHLGNNPDWRTRLHLEGMAETGSFHSRKSFLKLGMGGKQFQSSTRIFYEGSENDFPFYNSGVIPKRNDTLKNADYRKAGILQEFYLRHAENKVSGVRLWYQESKRNLPQLMSYQGSEREEYQEDRQFRVQYDWKKYSEGLNYHFFSGLNTTRLDYYRATPEFQFVNADSKSSETSFLNHLRIFRKFSDQYFATVSVDVNYHEVEAKDNVSSGGYKENRLETSLLFNLHFKPSERLAAFVLIRSENYDKHVVPLIPAAGVEWQVFREVPVILRSNVARNYHKPTLNDLYWLPGGNPDLLPEDGYTGDVSLAGDFRIGKVVFTNELTGFLSKVENWIIWRPASNGAYYWEANNVKDVLSKGIEYSFTADLEWRKFRFRSGGNYAFTSTVNLNAERSADESRGKQLIYIPKHKGGIYFSSTWKKFTLKYDLNGIGKRFTRSSNQESDFEQVLNPYWLSRLSFGKQVLWKDFSLNLKCAVENLFDLNYQSILWRPMPGRFYTFSVAFKYRKE</sequence>
<evidence type="ECO:0000256" key="7">
    <source>
        <dbReference type="ARBA" id="ARBA00023237"/>
    </source>
</evidence>
<reference evidence="11 12" key="1">
    <citation type="journal article" date="2015" name="Int. J. Syst. Evol. Microbiol.">
        <title>Mariniphaga sediminis sp. nov., isolated from coastal sediment.</title>
        <authorList>
            <person name="Wang F.Q."/>
            <person name="Shen Q.Y."/>
            <person name="Chen G.J."/>
            <person name="Du Z.J."/>
        </authorList>
    </citation>
    <scope>NUCLEOTIDE SEQUENCE [LARGE SCALE GENOMIC DNA]</scope>
    <source>
        <strain evidence="11 12">SY21</strain>
    </source>
</reference>
<keyword evidence="5 9" id="KW-0732">Signal</keyword>
<dbReference type="Proteomes" id="UP000266441">
    <property type="component" value="Unassembled WGS sequence"/>
</dbReference>
<dbReference type="PROSITE" id="PS52016">
    <property type="entry name" value="TONB_DEPENDENT_REC_3"/>
    <property type="match status" value="1"/>
</dbReference>
<keyword evidence="6 8" id="KW-0472">Membrane</keyword>
<dbReference type="InterPro" id="IPR036942">
    <property type="entry name" value="Beta-barrel_TonB_sf"/>
</dbReference>
<evidence type="ECO:0000313" key="12">
    <source>
        <dbReference type="Proteomes" id="UP000266441"/>
    </source>
</evidence>
<dbReference type="GO" id="GO:0044718">
    <property type="term" value="P:siderophore transmembrane transport"/>
    <property type="evidence" value="ECO:0007669"/>
    <property type="project" value="TreeGrafter"/>
</dbReference>
<feature type="chain" id="PRO_5017280127" description="TonB-dependent receptor plug domain-containing protein" evidence="9">
    <location>
        <begin position="22"/>
        <end position="654"/>
    </location>
</feature>
<organism evidence="11 12">
    <name type="scientific">Mariniphaga sediminis</name>
    <dbReference type="NCBI Taxonomy" id="1628158"/>
    <lineage>
        <taxon>Bacteria</taxon>
        <taxon>Pseudomonadati</taxon>
        <taxon>Bacteroidota</taxon>
        <taxon>Bacteroidia</taxon>
        <taxon>Marinilabiliales</taxon>
        <taxon>Prolixibacteraceae</taxon>
        <taxon>Mariniphaga</taxon>
    </lineage>
</organism>
<comment type="caution">
    <text evidence="11">The sequence shown here is derived from an EMBL/GenBank/DDBJ whole genome shotgun (WGS) entry which is preliminary data.</text>
</comment>
<dbReference type="AlphaFoldDB" id="A0A399D1J8"/>
<gene>
    <name evidence="11" type="ORF">D1164_09330</name>
</gene>
<feature type="domain" description="TonB-dependent receptor plug" evidence="10">
    <location>
        <begin position="61"/>
        <end position="145"/>
    </location>
</feature>
<keyword evidence="2 8" id="KW-0813">Transport</keyword>
<evidence type="ECO:0000256" key="6">
    <source>
        <dbReference type="ARBA" id="ARBA00023136"/>
    </source>
</evidence>
<name>A0A399D1J8_9BACT</name>
<protein>
    <recommendedName>
        <fullName evidence="10">TonB-dependent receptor plug domain-containing protein</fullName>
    </recommendedName>
</protein>
<keyword evidence="12" id="KW-1185">Reference proteome</keyword>
<evidence type="ECO:0000256" key="9">
    <source>
        <dbReference type="SAM" id="SignalP"/>
    </source>
</evidence>
<dbReference type="OrthoDB" id="9762903at2"/>
<accession>A0A399D1J8</accession>
<dbReference type="InterPro" id="IPR012910">
    <property type="entry name" value="Plug_dom"/>
</dbReference>
<dbReference type="Gene3D" id="2.40.170.20">
    <property type="entry name" value="TonB-dependent receptor, beta-barrel domain"/>
    <property type="match status" value="1"/>
</dbReference>
<dbReference type="GO" id="GO:0009279">
    <property type="term" value="C:cell outer membrane"/>
    <property type="evidence" value="ECO:0007669"/>
    <property type="project" value="UniProtKB-SubCell"/>
</dbReference>
<dbReference type="PANTHER" id="PTHR30069">
    <property type="entry name" value="TONB-DEPENDENT OUTER MEMBRANE RECEPTOR"/>
    <property type="match status" value="1"/>
</dbReference>
<evidence type="ECO:0000256" key="3">
    <source>
        <dbReference type="ARBA" id="ARBA00022452"/>
    </source>
</evidence>